<accession>A0A146MFK7</accession>
<organism evidence="1">
    <name type="scientific">Lygus hesperus</name>
    <name type="common">Western plant bug</name>
    <dbReference type="NCBI Taxonomy" id="30085"/>
    <lineage>
        <taxon>Eukaryota</taxon>
        <taxon>Metazoa</taxon>
        <taxon>Ecdysozoa</taxon>
        <taxon>Arthropoda</taxon>
        <taxon>Hexapoda</taxon>
        <taxon>Insecta</taxon>
        <taxon>Pterygota</taxon>
        <taxon>Neoptera</taxon>
        <taxon>Paraneoptera</taxon>
        <taxon>Hemiptera</taxon>
        <taxon>Heteroptera</taxon>
        <taxon>Panheteroptera</taxon>
        <taxon>Cimicomorpha</taxon>
        <taxon>Miridae</taxon>
        <taxon>Mirini</taxon>
        <taxon>Lygus</taxon>
    </lineage>
</organism>
<gene>
    <name evidence="1" type="ORF">g.37962</name>
</gene>
<protein>
    <submittedName>
        <fullName evidence="1">Uncharacterized protein</fullName>
    </submittedName>
</protein>
<feature type="non-terminal residue" evidence="1">
    <location>
        <position position="141"/>
    </location>
</feature>
<dbReference type="EMBL" id="GDHC01000837">
    <property type="protein sequence ID" value="JAQ17792.1"/>
    <property type="molecule type" value="Transcribed_RNA"/>
</dbReference>
<sequence>MNAEVLMGDGLGGHVIISNVDPFTQVDAKDKKTSPSELQNGDERNPVLVEVDVEDDASVCFSDEGFLGFLEGEVEDALEYTKMVSFSRQLFINNDIKSKIGTRKTVGKTSQNCGLNGEKIKTCDNSKSLESGFRGFLEEEV</sequence>
<dbReference type="AlphaFoldDB" id="A0A146MFK7"/>
<proteinExistence type="predicted"/>
<reference evidence="1" key="1">
    <citation type="journal article" date="2016" name="Gigascience">
        <title>De novo construction of an expanded transcriptome assembly for the western tarnished plant bug, Lygus hesperus.</title>
        <authorList>
            <person name="Tassone E.E."/>
            <person name="Geib S.M."/>
            <person name="Hall B."/>
            <person name="Fabrick J.A."/>
            <person name="Brent C.S."/>
            <person name="Hull J.J."/>
        </authorList>
    </citation>
    <scope>NUCLEOTIDE SEQUENCE</scope>
</reference>
<evidence type="ECO:0000313" key="1">
    <source>
        <dbReference type="EMBL" id="JAQ17792.1"/>
    </source>
</evidence>
<name>A0A146MFK7_LYGHE</name>